<evidence type="ECO:0000313" key="2">
    <source>
        <dbReference type="EMBL" id="OAE32836.1"/>
    </source>
</evidence>
<dbReference type="Proteomes" id="UP000077202">
    <property type="component" value="Unassembled WGS sequence"/>
</dbReference>
<feature type="region of interest" description="Disordered" evidence="1">
    <location>
        <begin position="182"/>
        <end position="401"/>
    </location>
</feature>
<feature type="compositionally biased region" description="Low complexity" evidence="1">
    <location>
        <begin position="75"/>
        <end position="85"/>
    </location>
</feature>
<evidence type="ECO:0000313" key="3">
    <source>
        <dbReference type="Proteomes" id="UP000077202"/>
    </source>
</evidence>
<feature type="compositionally biased region" description="Basic and acidic residues" evidence="1">
    <location>
        <begin position="260"/>
        <end position="276"/>
    </location>
</feature>
<sequence>MLLETALADFSCDESRGLAPPGTIPFSWEAMLGKPRSPPQSECSGDLSTASSPDVTIQPKHHLHHRHRHDHQQHDLYNSGGSSSSRHYSVEPLAKTLHRQTFGKSSSSNQLLDLLGHHRGSASTSTSTHSHSTTQSEYHRRTLSSAADENSRRHGNHMANGGAISMQPLQLPPSRLMLIKESDQAECSNSSSPGSHRSRSGPFSPEGGGGGGSSSSRRHHAVPKQGRHDSYGSVESEEKFYEDESPVSTLERLPSPVGGLHDDHSSHHEYPGDTPRRGCLVALEVVLRSDREDEDEDEEQERELEDDADDATSDRHDDSFVSLESGEHPDHLRGASENGDDRYKLSSASSRSFSVGRTSTDATSSPQSLDHPSSWVEEDEDEEQGGGFRSSNSDMNSERAEEVVRGAVDGLRFTYSPVSSAFVFTRPPNSQSSQFENGELPENRVICYSPPNTVDTEISQRFSISLDYATSICSEDSLPYSIARSSDVTELGISRAESWSKIARGASAVSLAQHYHRDSASGLLDRRAGYGVVVVEDSGAAFYDAPEADPLDASRPEPVVRKRPTKKSGLATCLPFRSILRNFKAFSPGRSRLGPQCECNKQQSPMNWTPAQTAMSPVHSR</sequence>
<feature type="compositionally biased region" description="Polar residues" evidence="1">
    <location>
        <begin position="360"/>
        <end position="371"/>
    </location>
</feature>
<feature type="compositionally biased region" description="Basic and acidic residues" evidence="1">
    <location>
        <begin position="312"/>
        <end position="344"/>
    </location>
</feature>
<dbReference type="EMBL" id="LVLJ01000725">
    <property type="protein sequence ID" value="OAE32836.1"/>
    <property type="molecule type" value="Genomic_DNA"/>
</dbReference>
<feature type="compositionally biased region" description="Low complexity" evidence="1">
    <location>
        <begin position="188"/>
        <end position="205"/>
    </location>
</feature>
<feature type="compositionally biased region" description="Polar residues" evidence="1">
    <location>
        <begin position="601"/>
        <end position="615"/>
    </location>
</feature>
<comment type="caution">
    <text evidence="2">The sequence shown here is derived from an EMBL/GenBank/DDBJ whole genome shotgun (WGS) entry which is preliminary data.</text>
</comment>
<name>A0A176WKR0_MARPO</name>
<feature type="region of interest" description="Disordered" evidence="1">
    <location>
        <begin position="601"/>
        <end position="621"/>
    </location>
</feature>
<feature type="compositionally biased region" description="Polar residues" evidence="1">
    <location>
        <begin position="39"/>
        <end position="55"/>
    </location>
</feature>
<proteinExistence type="predicted"/>
<keyword evidence="3" id="KW-1185">Reference proteome</keyword>
<feature type="compositionally biased region" description="Low complexity" evidence="1">
    <location>
        <begin position="123"/>
        <end position="134"/>
    </location>
</feature>
<organism evidence="2 3">
    <name type="scientific">Marchantia polymorpha subsp. ruderalis</name>
    <dbReference type="NCBI Taxonomy" id="1480154"/>
    <lineage>
        <taxon>Eukaryota</taxon>
        <taxon>Viridiplantae</taxon>
        <taxon>Streptophyta</taxon>
        <taxon>Embryophyta</taxon>
        <taxon>Marchantiophyta</taxon>
        <taxon>Marchantiopsida</taxon>
        <taxon>Marchantiidae</taxon>
        <taxon>Marchantiales</taxon>
        <taxon>Marchantiaceae</taxon>
        <taxon>Marchantia</taxon>
    </lineage>
</organism>
<feature type="region of interest" description="Disordered" evidence="1">
    <location>
        <begin position="33"/>
        <end position="88"/>
    </location>
</feature>
<reference evidence="2" key="1">
    <citation type="submission" date="2016-03" db="EMBL/GenBank/DDBJ databases">
        <title>Mechanisms controlling the formation of the plant cell surface in tip-growing cells are functionally conserved among land plants.</title>
        <authorList>
            <person name="Honkanen S."/>
            <person name="Jones V.A."/>
            <person name="Morieri G."/>
            <person name="Champion C."/>
            <person name="Hetherington A.J."/>
            <person name="Kelly S."/>
            <person name="Saint-Marcoux D."/>
            <person name="Proust H."/>
            <person name="Prescott H."/>
            <person name="Dolan L."/>
        </authorList>
    </citation>
    <scope>NUCLEOTIDE SEQUENCE [LARGE SCALE GENOMIC DNA]</scope>
    <source>
        <tissue evidence="2">Whole gametophyte</tissue>
    </source>
</reference>
<gene>
    <name evidence="2" type="ORF">AXG93_1409s1030</name>
</gene>
<feature type="compositionally biased region" description="Basic residues" evidence="1">
    <location>
        <begin position="59"/>
        <end position="71"/>
    </location>
</feature>
<dbReference type="AlphaFoldDB" id="A0A176WKR0"/>
<feature type="compositionally biased region" description="Acidic residues" evidence="1">
    <location>
        <begin position="292"/>
        <end position="311"/>
    </location>
</feature>
<evidence type="ECO:0000256" key="1">
    <source>
        <dbReference type="SAM" id="MobiDB-lite"/>
    </source>
</evidence>
<feature type="region of interest" description="Disordered" evidence="1">
    <location>
        <begin position="118"/>
        <end position="168"/>
    </location>
</feature>
<protein>
    <submittedName>
        <fullName evidence="2">Uncharacterized protein</fullName>
    </submittedName>
</protein>
<accession>A0A176WKR0</accession>
<feature type="compositionally biased region" description="Low complexity" evidence="1">
    <location>
        <begin position="345"/>
        <end position="359"/>
    </location>
</feature>